<proteinExistence type="predicted"/>
<name>A0A5N4EBR1_CAMDR</name>
<sequence length="128" mass="14230">MAKDCDARDTAEIFNANIAHCVTSSAHVRIFPSGPPGKHPSQFALQKRMIWNFTAKFTSKKRNMVCIFCSKYVDEKMLMNHNTIQHCRALRLAQAATFTSQFLKADNPSITSGLASHVQALKLGSAYP</sequence>
<reference evidence="1 2" key="1">
    <citation type="journal article" date="2019" name="Mol. Ecol. Resour.">
        <title>Improving Illumina assemblies with Hi-C and long reads: an example with the North African dromedary.</title>
        <authorList>
            <person name="Elbers J.P."/>
            <person name="Rogers M.F."/>
            <person name="Perelman P.L."/>
            <person name="Proskuryakova A.A."/>
            <person name="Serdyukova N.A."/>
            <person name="Johnson W.E."/>
            <person name="Horin P."/>
            <person name="Corander J."/>
            <person name="Murphy D."/>
            <person name="Burger P.A."/>
        </authorList>
    </citation>
    <scope>NUCLEOTIDE SEQUENCE [LARGE SCALE GENOMIC DNA]</scope>
    <source>
        <strain evidence="1">Drom800</strain>
        <tissue evidence="1">Blood</tissue>
    </source>
</reference>
<dbReference type="EMBL" id="JWIN03000003">
    <property type="protein sequence ID" value="KAB1280862.1"/>
    <property type="molecule type" value="Genomic_DNA"/>
</dbReference>
<protein>
    <submittedName>
        <fullName evidence="1">Uncharacterized protein</fullName>
    </submittedName>
</protein>
<dbReference type="Proteomes" id="UP000299084">
    <property type="component" value="Unassembled WGS sequence"/>
</dbReference>
<gene>
    <name evidence="1" type="ORF">Cadr_000004681</name>
</gene>
<accession>A0A5N4EBR1</accession>
<evidence type="ECO:0000313" key="2">
    <source>
        <dbReference type="Proteomes" id="UP000299084"/>
    </source>
</evidence>
<organism evidence="1 2">
    <name type="scientific">Camelus dromedarius</name>
    <name type="common">Dromedary</name>
    <name type="synonym">Arabian camel</name>
    <dbReference type="NCBI Taxonomy" id="9838"/>
    <lineage>
        <taxon>Eukaryota</taxon>
        <taxon>Metazoa</taxon>
        <taxon>Chordata</taxon>
        <taxon>Craniata</taxon>
        <taxon>Vertebrata</taxon>
        <taxon>Euteleostomi</taxon>
        <taxon>Mammalia</taxon>
        <taxon>Eutheria</taxon>
        <taxon>Laurasiatheria</taxon>
        <taxon>Artiodactyla</taxon>
        <taxon>Tylopoda</taxon>
        <taxon>Camelidae</taxon>
        <taxon>Camelus</taxon>
    </lineage>
</organism>
<comment type="caution">
    <text evidence="1">The sequence shown here is derived from an EMBL/GenBank/DDBJ whole genome shotgun (WGS) entry which is preliminary data.</text>
</comment>
<evidence type="ECO:0000313" key="1">
    <source>
        <dbReference type="EMBL" id="KAB1280862.1"/>
    </source>
</evidence>
<keyword evidence="2" id="KW-1185">Reference proteome</keyword>
<dbReference type="AlphaFoldDB" id="A0A5N4EBR1"/>